<feature type="domain" description="Peptidase A1" evidence="9">
    <location>
        <begin position="88"/>
        <end position="410"/>
    </location>
</feature>
<dbReference type="InterPro" id="IPR034164">
    <property type="entry name" value="Pepsin-like_dom"/>
</dbReference>
<dbReference type="Proteomes" id="UP000076761">
    <property type="component" value="Unassembled WGS sequence"/>
</dbReference>
<keyword evidence="11" id="KW-1185">Reference proteome</keyword>
<organism evidence="10 11">
    <name type="scientific">Neolentinus lepideus HHB14362 ss-1</name>
    <dbReference type="NCBI Taxonomy" id="1314782"/>
    <lineage>
        <taxon>Eukaryota</taxon>
        <taxon>Fungi</taxon>
        <taxon>Dikarya</taxon>
        <taxon>Basidiomycota</taxon>
        <taxon>Agaricomycotina</taxon>
        <taxon>Agaricomycetes</taxon>
        <taxon>Gloeophyllales</taxon>
        <taxon>Gloeophyllaceae</taxon>
        <taxon>Neolentinus</taxon>
    </lineage>
</organism>
<dbReference type="InterPro" id="IPR001969">
    <property type="entry name" value="Aspartic_peptidase_AS"/>
</dbReference>
<dbReference type="InterPro" id="IPR021109">
    <property type="entry name" value="Peptidase_aspartic_dom_sf"/>
</dbReference>
<name>A0A165SGP0_9AGAM</name>
<gene>
    <name evidence="10" type="ORF">NEOLEDRAFT_1065884</name>
</gene>
<evidence type="ECO:0000256" key="1">
    <source>
        <dbReference type="ARBA" id="ARBA00007447"/>
    </source>
</evidence>
<dbReference type="PROSITE" id="PS51767">
    <property type="entry name" value="PEPTIDASE_A1"/>
    <property type="match status" value="1"/>
</dbReference>
<comment type="similarity">
    <text evidence="1 7">Belongs to the peptidase A1 family.</text>
</comment>
<evidence type="ECO:0000256" key="3">
    <source>
        <dbReference type="ARBA" id="ARBA00022750"/>
    </source>
</evidence>
<dbReference type="SUPFAM" id="SSF50630">
    <property type="entry name" value="Acid proteases"/>
    <property type="match status" value="1"/>
</dbReference>
<keyword evidence="8" id="KW-0732">Signal</keyword>
<keyword evidence="4 7" id="KW-0378">Hydrolase</keyword>
<dbReference type="PRINTS" id="PR00792">
    <property type="entry name" value="PEPSIN"/>
</dbReference>
<dbReference type="InterPro" id="IPR001461">
    <property type="entry name" value="Aspartic_peptidase_A1"/>
</dbReference>
<evidence type="ECO:0000256" key="4">
    <source>
        <dbReference type="ARBA" id="ARBA00022801"/>
    </source>
</evidence>
<dbReference type="InParanoid" id="A0A165SGP0"/>
<dbReference type="FunFam" id="2.40.70.10:FF:000115">
    <property type="entry name" value="Lysosomal aspartic protease"/>
    <property type="match status" value="1"/>
</dbReference>
<feature type="active site" evidence="5">
    <location>
        <position position="300"/>
    </location>
</feature>
<feature type="chain" id="PRO_5007866453" evidence="8">
    <location>
        <begin position="22"/>
        <end position="477"/>
    </location>
</feature>
<keyword evidence="6" id="KW-1015">Disulfide bond</keyword>
<dbReference type="PANTHER" id="PTHR47966:SF6">
    <property type="entry name" value="PEPTIDASE A1 DOMAIN-CONTAINING PROTEIN"/>
    <property type="match status" value="1"/>
</dbReference>
<feature type="active site" evidence="5">
    <location>
        <position position="106"/>
    </location>
</feature>
<dbReference type="GO" id="GO:0004190">
    <property type="term" value="F:aspartic-type endopeptidase activity"/>
    <property type="evidence" value="ECO:0007669"/>
    <property type="project" value="UniProtKB-KW"/>
</dbReference>
<dbReference type="Gene3D" id="2.40.70.10">
    <property type="entry name" value="Acid Proteases"/>
    <property type="match status" value="2"/>
</dbReference>
<keyword evidence="2 7" id="KW-0645">Protease</keyword>
<evidence type="ECO:0000256" key="7">
    <source>
        <dbReference type="RuleBase" id="RU000454"/>
    </source>
</evidence>
<dbReference type="PANTHER" id="PTHR47966">
    <property type="entry name" value="BETA-SITE APP-CLEAVING ENZYME, ISOFORM A-RELATED"/>
    <property type="match status" value="1"/>
</dbReference>
<evidence type="ECO:0000259" key="9">
    <source>
        <dbReference type="PROSITE" id="PS51767"/>
    </source>
</evidence>
<feature type="signal peptide" evidence="8">
    <location>
        <begin position="1"/>
        <end position="21"/>
    </location>
</feature>
<evidence type="ECO:0000256" key="8">
    <source>
        <dbReference type="SAM" id="SignalP"/>
    </source>
</evidence>
<reference evidence="10 11" key="1">
    <citation type="journal article" date="2016" name="Mol. Biol. Evol.">
        <title>Comparative Genomics of Early-Diverging Mushroom-Forming Fungi Provides Insights into the Origins of Lignocellulose Decay Capabilities.</title>
        <authorList>
            <person name="Nagy L.G."/>
            <person name="Riley R."/>
            <person name="Tritt A."/>
            <person name="Adam C."/>
            <person name="Daum C."/>
            <person name="Floudas D."/>
            <person name="Sun H."/>
            <person name="Yadav J.S."/>
            <person name="Pangilinan J."/>
            <person name="Larsson K.H."/>
            <person name="Matsuura K."/>
            <person name="Barry K."/>
            <person name="Labutti K."/>
            <person name="Kuo R."/>
            <person name="Ohm R.A."/>
            <person name="Bhattacharya S.S."/>
            <person name="Shirouzu T."/>
            <person name="Yoshinaga Y."/>
            <person name="Martin F.M."/>
            <person name="Grigoriev I.V."/>
            <person name="Hibbett D.S."/>
        </authorList>
    </citation>
    <scope>NUCLEOTIDE SEQUENCE [LARGE SCALE GENOMIC DNA]</scope>
    <source>
        <strain evidence="10 11">HHB14362 ss-1</strain>
    </source>
</reference>
<evidence type="ECO:0000313" key="11">
    <source>
        <dbReference type="Proteomes" id="UP000076761"/>
    </source>
</evidence>
<evidence type="ECO:0000256" key="5">
    <source>
        <dbReference type="PIRSR" id="PIRSR601461-1"/>
    </source>
</evidence>
<dbReference type="EMBL" id="KV425573">
    <property type="protein sequence ID" value="KZT25130.1"/>
    <property type="molecule type" value="Genomic_DNA"/>
</dbReference>
<keyword evidence="3 7" id="KW-0064">Aspartyl protease</keyword>
<evidence type="ECO:0000313" key="10">
    <source>
        <dbReference type="EMBL" id="KZT25130.1"/>
    </source>
</evidence>
<protein>
    <submittedName>
        <fullName evidence="10">Acid protease</fullName>
    </submittedName>
</protein>
<dbReference type="STRING" id="1314782.A0A165SGP0"/>
<dbReference type="FunCoup" id="A0A165SGP0">
    <property type="interactions" value="48"/>
</dbReference>
<dbReference type="AlphaFoldDB" id="A0A165SGP0"/>
<dbReference type="CDD" id="cd05471">
    <property type="entry name" value="pepsin_like"/>
    <property type="match status" value="1"/>
</dbReference>
<feature type="disulfide bond" evidence="6">
    <location>
        <begin position="119"/>
        <end position="123"/>
    </location>
</feature>
<dbReference type="InterPro" id="IPR033121">
    <property type="entry name" value="PEPTIDASE_A1"/>
</dbReference>
<dbReference type="OrthoDB" id="771136at2759"/>
<accession>A0A165SGP0</accession>
<evidence type="ECO:0000256" key="2">
    <source>
        <dbReference type="ARBA" id="ARBA00022670"/>
    </source>
</evidence>
<dbReference type="PROSITE" id="PS00141">
    <property type="entry name" value="ASP_PROTEASE"/>
    <property type="match status" value="1"/>
</dbReference>
<evidence type="ECO:0000256" key="6">
    <source>
        <dbReference type="PIRSR" id="PIRSR601461-2"/>
    </source>
</evidence>
<dbReference type="Pfam" id="PF00026">
    <property type="entry name" value="Asp"/>
    <property type="match status" value="1"/>
</dbReference>
<dbReference type="GO" id="GO:0006508">
    <property type="term" value="P:proteolysis"/>
    <property type="evidence" value="ECO:0007669"/>
    <property type="project" value="UniProtKB-KW"/>
</dbReference>
<proteinExistence type="inferred from homology"/>
<sequence length="477" mass="49295">MLPSLQCTLAILLLIASDVLAAPRPNTGSSTTIPLVRRAHNRRTEKDWGEWAKSHREMLISKYGGSATPVKRGSGTNLITNQNADSSYYGSVAIGTPPVSFNVILDTGSSDLWVADSACEIGCKSVPTFTASQSSTFKNLSKPFNIQYGSGQAAGILGQDTVQMAGFSVANQAFGVCNDVSSGLLNNPVSGLLGLAWNTIATSGATPLWQTLAGSGAWDSPVMSFQLTRFVDDNNAQTLEPGGSFTMGFVNESLYTGDIDFQSIPSGQESYWILPLTQINVQGNALTFASSSSSSFAAIDTGTTLVGGPSSAIAQVYSEIPGSAPGTGNFEGYYTYPCSTAVNVSLAFGGNSWSISPADFKLTQISNSQCLGALFELETGGSAPAWIVGDTFLKNVYSVFRFNPPSVGFAQLSEAVTAQNGVNGPVPSATIGSAAAAVSATNGSDALSSSGESVRASTLTTLGLLLGGVVVGIMSVF</sequence>